<name>A0A5N5TNJ2_9CRUS</name>
<proteinExistence type="predicted"/>
<keyword evidence="5" id="KW-1185">Reference proteome</keyword>
<comment type="caution">
    <text evidence="4">The sequence shown here is derived from an EMBL/GenBank/DDBJ whole genome shotgun (WGS) entry which is preliminary data.</text>
</comment>
<keyword evidence="1" id="KW-0547">Nucleotide-binding</keyword>
<feature type="domain" description="NOG1 N-terminal helical" evidence="3">
    <location>
        <begin position="6"/>
        <end position="73"/>
    </location>
</feature>
<evidence type="ECO:0000259" key="2">
    <source>
        <dbReference type="Pfam" id="PF06858"/>
    </source>
</evidence>
<dbReference type="Gene3D" id="3.40.50.300">
    <property type="entry name" value="P-loop containing nucleotide triphosphate hydrolases"/>
    <property type="match status" value="1"/>
</dbReference>
<dbReference type="InterPro" id="IPR041623">
    <property type="entry name" value="NOG1_N"/>
</dbReference>
<gene>
    <name evidence="4" type="primary">GTPBP4</name>
    <name evidence="4" type="ORF">Anas_08858</name>
</gene>
<dbReference type="SUPFAM" id="SSF52540">
    <property type="entry name" value="P-loop containing nucleoside triphosphate hydrolases"/>
    <property type="match status" value="1"/>
</dbReference>
<dbReference type="Pfam" id="PF17835">
    <property type="entry name" value="NOG1_N"/>
    <property type="match status" value="1"/>
</dbReference>
<dbReference type="Pfam" id="PF06858">
    <property type="entry name" value="NOG1"/>
    <property type="match status" value="1"/>
</dbReference>
<dbReference type="OrthoDB" id="415015at2759"/>
<evidence type="ECO:0000313" key="5">
    <source>
        <dbReference type="Proteomes" id="UP000326759"/>
    </source>
</evidence>
<dbReference type="Gene3D" id="1.20.120.1190">
    <property type="match status" value="2"/>
</dbReference>
<dbReference type="InterPro" id="IPR010674">
    <property type="entry name" value="NOG1_Rossman_fold_dom"/>
</dbReference>
<evidence type="ECO:0000259" key="3">
    <source>
        <dbReference type="Pfam" id="PF17835"/>
    </source>
</evidence>
<dbReference type="EMBL" id="SEYY01000240">
    <property type="protein sequence ID" value="KAB7507738.1"/>
    <property type="molecule type" value="Genomic_DNA"/>
</dbReference>
<accession>A0A5N5TNJ2</accession>
<reference evidence="4 5" key="1">
    <citation type="journal article" date="2019" name="PLoS Biol.">
        <title>Sex chromosomes control vertical transmission of feminizing Wolbachia symbionts in an isopod.</title>
        <authorList>
            <person name="Becking T."/>
            <person name="Chebbi M.A."/>
            <person name="Giraud I."/>
            <person name="Moumen B."/>
            <person name="Laverre T."/>
            <person name="Caubet Y."/>
            <person name="Peccoud J."/>
            <person name="Gilbert C."/>
            <person name="Cordaux R."/>
        </authorList>
    </citation>
    <scope>NUCLEOTIDE SEQUENCE [LARGE SCALE GENOMIC DNA]</scope>
    <source>
        <strain evidence="4">ANa2</strain>
        <tissue evidence="4">Whole body excluding digestive tract and cuticle</tissue>
    </source>
</reference>
<dbReference type="GO" id="GO:0005525">
    <property type="term" value="F:GTP binding"/>
    <property type="evidence" value="ECO:0007669"/>
    <property type="project" value="UniProtKB-KW"/>
</dbReference>
<dbReference type="AlphaFoldDB" id="A0A5N5TNJ2"/>
<feature type="domain" description="Nucleolar GTP-binding protein 1 Rossman-fold" evidence="2">
    <location>
        <begin position="169"/>
        <end position="226"/>
    </location>
</feature>
<dbReference type="InterPro" id="IPR027417">
    <property type="entry name" value="P-loop_NTPase"/>
</dbReference>
<keyword evidence="1" id="KW-0342">GTP-binding</keyword>
<sequence length="364" mass="42290">MATYNFKKMTTVPTAEEFIDFTLSKTQRKTPTVVHKQFKISRIRKFYMRKVKFTQQNFRDRINQILTDFPKLEVSSDYVKLLKYADSLYRCKQLKRASLGRMATIIKKQVSPLRFLEDVRQHMSRLPNINPTARTLILCGCPNADYEYLRWQVIDTPGLLDRPFDEMNTIELQTINALAHIKAAIIFIVDLSEQCNTPIDKQMQIYESIKPLFENKPLVVACNKADLVSLDDLEKQDPEKRELITAIQKEGIPVIETSTKTQMGIMDVRKEACDRLLAQRVDMKLRAKKTESILNRIHVAEPMIRDDNHRTPFIPGSRMMTSDYTWSGEYQVAISNLDIAEDDHGGGRILTRRNFLTSYAFREK</sequence>
<evidence type="ECO:0000256" key="1">
    <source>
        <dbReference type="ARBA" id="ARBA00023134"/>
    </source>
</evidence>
<dbReference type="Proteomes" id="UP000326759">
    <property type="component" value="Unassembled WGS sequence"/>
</dbReference>
<dbReference type="CDD" id="cd01897">
    <property type="entry name" value="NOG"/>
    <property type="match status" value="1"/>
</dbReference>
<organism evidence="4 5">
    <name type="scientific">Armadillidium nasatum</name>
    <dbReference type="NCBI Taxonomy" id="96803"/>
    <lineage>
        <taxon>Eukaryota</taxon>
        <taxon>Metazoa</taxon>
        <taxon>Ecdysozoa</taxon>
        <taxon>Arthropoda</taxon>
        <taxon>Crustacea</taxon>
        <taxon>Multicrustacea</taxon>
        <taxon>Malacostraca</taxon>
        <taxon>Eumalacostraca</taxon>
        <taxon>Peracarida</taxon>
        <taxon>Isopoda</taxon>
        <taxon>Oniscidea</taxon>
        <taxon>Crinocheta</taxon>
        <taxon>Armadillidiidae</taxon>
        <taxon>Armadillidium</taxon>
    </lineage>
</organism>
<dbReference type="PANTHER" id="PTHR45759">
    <property type="entry name" value="NUCLEOLAR GTP-BINDING PROTEIN 1"/>
    <property type="match status" value="1"/>
</dbReference>
<evidence type="ECO:0000313" key="4">
    <source>
        <dbReference type="EMBL" id="KAB7507738.1"/>
    </source>
</evidence>
<protein>
    <submittedName>
        <fullName evidence="4">Nucleolar GTP-binding protein 1</fullName>
    </submittedName>
</protein>